<evidence type="ECO:0000313" key="2">
    <source>
        <dbReference type="EMBL" id="MDA5398030.1"/>
    </source>
</evidence>
<proteinExistence type="predicted"/>
<keyword evidence="3" id="KW-1185">Reference proteome</keyword>
<dbReference type="Proteomes" id="UP001151234">
    <property type="component" value="Unassembled WGS sequence"/>
</dbReference>
<gene>
    <name evidence="2" type="ORF">OQ273_05520</name>
</gene>
<feature type="signal peptide" evidence="1">
    <location>
        <begin position="1"/>
        <end position="26"/>
    </location>
</feature>
<dbReference type="EMBL" id="JAPJZI010000001">
    <property type="protein sequence ID" value="MDA5398030.1"/>
    <property type="molecule type" value="Genomic_DNA"/>
</dbReference>
<organism evidence="2 3">
    <name type="scientific">Hoeflea prorocentri</name>
    <dbReference type="NCBI Taxonomy" id="1922333"/>
    <lineage>
        <taxon>Bacteria</taxon>
        <taxon>Pseudomonadati</taxon>
        <taxon>Pseudomonadota</taxon>
        <taxon>Alphaproteobacteria</taxon>
        <taxon>Hyphomicrobiales</taxon>
        <taxon>Rhizobiaceae</taxon>
        <taxon>Hoeflea</taxon>
    </lineage>
</organism>
<comment type="caution">
    <text evidence="2">The sequence shown here is derived from an EMBL/GenBank/DDBJ whole genome shotgun (WGS) entry which is preliminary data.</text>
</comment>
<sequence length="167" mass="18561">MATHTLNTRLSRRAILAASLAAPAMAYPVFEVIDGSSEPASSGFDPNPDAELFRRIAVAEQFRRQNAGARRLLKRLRAAGRRNDLMPRPIRDIHADAWLECWKSFESYARAVREAVAVPAVTVAGVHAKLSLGAIATRRDAARVYMYEDRAWLDAVLADLKSMVDRE</sequence>
<dbReference type="RefSeq" id="WP_267989472.1">
    <property type="nucleotide sequence ID" value="NZ_JAPJZI010000001.1"/>
</dbReference>
<name>A0A9X3UG44_9HYPH</name>
<protein>
    <submittedName>
        <fullName evidence="2">Uncharacterized protein</fullName>
    </submittedName>
</protein>
<feature type="chain" id="PRO_5040963926" evidence="1">
    <location>
        <begin position="27"/>
        <end position="167"/>
    </location>
</feature>
<evidence type="ECO:0000256" key="1">
    <source>
        <dbReference type="SAM" id="SignalP"/>
    </source>
</evidence>
<accession>A0A9X3UG44</accession>
<evidence type="ECO:0000313" key="3">
    <source>
        <dbReference type="Proteomes" id="UP001151234"/>
    </source>
</evidence>
<keyword evidence="1" id="KW-0732">Signal</keyword>
<dbReference type="AlphaFoldDB" id="A0A9X3UG44"/>
<reference evidence="2" key="1">
    <citation type="submission" date="2022-11" db="EMBL/GenBank/DDBJ databases">
        <title>Draft genome sequence of Hoeflea poritis E7-10 and Hoeflea prorocentri PM5-8, separated from scleractinian coral Porites lutea and marine dinoflagellate.</title>
        <authorList>
            <person name="Zhang G."/>
            <person name="Wei Q."/>
            <person name="Cai L."/>
        </authorList>
    </citation>
    <scope>NUCLEOTIDE SEQUENCE</scope>
    <source>
        <strain evidence="2">PM5-8</strain>
    </source>
</reference>